<evidence type="ECO:0000259" key="3">
    <source>
        <dbReference type="Pfam" id="PF02784"/>
    </source>
</evidence>
<comment type="caution">
    <text evidence="4">The sequence shown here is derived from an EMBL/GenBank/DDBJ whole genome shotgun (WGS) entry which is preliminary data.</text>
</comment>
<dbReference type="InterPro" id="IPR009006">
    <property type="entry name" value="Ala_racemase/Decarboxylase_C"/>
</dbReference>
<dbReference type="Gene3D" id="3.20.20.10">
    <property type="entry name" value="Alanine racemase"/>
    <property type="match status" value="1"/>
</dbReference>
<dbReference type="Pfam" id="PF02784">
    <property type="entry name" value="Orn_Arg_deC_N"/>
    <property type="match status" value="1"/>
</dbReference>
<accession>A0ABT4LEM4</accession>
<dbReference type="PANTHER" id="PTHR43727:SF2">
    <property type="entry name" value="GROUP IV DECARBOXYLASE"/>
    <property type="match status" value="1"/>
</dbReference>
<dbReference type="EMBL" id="JAPWGY010000001">
    <property type="protein sequence ID" value="MCZ4279543.1"/>
    <property type="molecule type" value="Genomic_DNA"/>
</dbReference>
<keyword evidence="2" id="KW-0663">Pyridoxal phosphate</keyword>
<keyword evidence="5" id="KW-1185">Reference proteome</keyword>
<dbReference type="InterPro" id="IPR029066">
    <property type="entry name" value="PLP-binding_barrel"/>
</dbReference>
<evidence type="ECO:0000256" key="2">
    <source>
        <dbReference type="ARBA" id="ARBA00022898"/>
    </source>
</evidence>
<feature type="domain" description="Orn/DAP/Arg decarboxylase 2 N-terminal" evidence="3">
    <location>
        <begin position="89"/>
        <end position="288"/>
    </location>
</feature>
<reference evidence="4" key="1">
    <citation type="submission" date="2022-12" db="EMBL/GenBank/DDBJ databases">
        <title>Bacterial isolates from different developmental stages of Nematostella vectensis.</title>
        <authorList>
            <person name="Fraune S."/>
        </authorList>
    </citation>
    <scope>NUCLEOTIDE SEQUENCE</scope>
    <source>
        <strain evidence="4">G21630-S1</strain>
    </source>
</reference>
<dbReference type="EC" id="5.1.1.1" evidence="4"/>
<gene>
    <name evidence="4" type="ORF">O4H49_02060</name>
</gene>
<sequence length="511" mass="56258">MVAAKKLTALPDWAGSVAQPTPPLSKAVQQDNTLATKRQVTNLPPTVDPRVEYFLGQTPLLQSLKSGFGGPVHLLFPRIFRETAQDYINLLESFSLKHQIFFAKKANKAACFVQECARLGIGIDTASIEELVAALKGGVSPHLIGITGPAKNDRLLILALQQGCLLAIDALDELQRAASFARQLARPLRCLIRLRPDDQKKSRFGFSTDELPELWHQIDQLNQPQETIRMEGLSFHLSGYNTAERAAMAFTAISLLSELSPRFPYSRRINIGGGLPLSYASASAWQDFQASQSPDDFHGGKQFGGGFYPYHCETPGLDALRNILQTPNPAGKGDLASLLRAQDMELMLEPGRALLDQSGVTLFSVQGVKERKPEASKDGYSIITVDGTSFSLSEQWFDSEFLPDPRLLSSRKADCASTLPAPLFRAAIGGVSCLDSDMLSWRKIVFPRRPEVGDLLCYLNTAGYQMDSNESEFHGLPLPQKICLFLRNGVPAWCRDTDYCAVLAEDHSSWN</sequence>
<dbReference type="RefSeq" id="WP_269421744.1">
    <property type="nucleotide sequence ID" value="NZ_JAPWGY010000001.1"/>
</dbReference>
<organism evidence="4 5">
    <name type="scientific">Kiloniella laminariae</name>
    <dbReference type="NCBI Taxonomy" id="454162"/>
    <lineage>
        <taxon>Bacteria</taxon>
        <taxon>Pseudomonadati</taxon>
        <taxon>Pseudomonadota</taxon>
        <taxon>Alphaproteobacteria</taxon>
        <taxon>Rhodospirillales</taxon>
        <taxon>Kiloniellaceae</taxon>
        <taxon>Kiloniella</taxon>
    </lineage>
</organism>
<dbReference type="SUPFAM" id="SSF50621">
    <property type="entry name" value="Alanine racemase C-terminal domain-like"/>
    <property type="match status" value="1"/>
</dbReference>
<proteinExistence type="predicted"/>
<protein>
    <submittedName>
        <fullName evidence="4">Alanine racemase</fullName>
        <ecNumber evidence="4">5.1.1.1</ecNumber>
    </submittedName>
</protein>
<dbReference type="GO" id="GO:0008784">
    <property type="term" value="F:alanine racemase activity"/>
    <property type="evidence" value="ECO:0007669"/>
    <property type="project" value="UniProtKB-EC"/>
</dbReference>
<dbReference type="Gene3D" id="2.40.37.10">
    <property type="entry name" value="Lyase, Ornithine Decarboxylase, Chain A, domain 1"/>
    <property type="match status" value="1"/>
</dbReference>
<name>A0ABT4LEM4_9PROT</name>
<evidence type="ECO:0000313" key="5">
    <source>
        <dbReference type="Proteomes" id="UP001069802"/>
    </source>
</evidence>
<dbReference type="PRINTS" id="PR01179">
    <property type="entry name" value="ODADCRBXLASE"/>
</dbReference>
<evidence type="ECO:0000313" key="4">
    <source>
        <dbReference type="EMBL" id="MCZ4279543.1"/>
    </source>
</evidence>
<evidence type="ECO:0000256" key="1">
    <source>
        <dbReference type="ARBA" id="ARBA00001933"/>
    </source>
</evidence>
<keyword evidence="4" id="KW-0413">Isomerase</keyword>
<dbReference type="PANTHER" id="PTHR43727">
    <property type="entry name" value="DIAMINOPIMELATE DECARBOXYLASE"/>
    <property type="match status" value="1"/>
</dbReference>
<dbReference type="Proteomes" id="UP001069802">
    <property type="component" value="Unassembled WGS sequence"/>
</dbReference>
<dbReference type="InterPro" id="IPR022644">
    <property type="entry name" value="De-COase2_N"/>
</dbReference>
<dbReference type="InterPro" id="IPR000183">
    <property type="entry name" value="Orn/DAP/Arg_de-COase"/>
</dbReference>
<dbReference type="SUPFAM" id="SSF51419">
    <property type="entry name" value="PLP-binding barrel"/>
    <property type="match status" value="1"/>
</dbReference>
<comment type="cofactor">
    <cofactor evidence="1">
        <name>pyridoxal 5'-phosphate</name>
        <dbReference type="ChEBI" id="CHEBI:597326"/>
    </cofactor>
</comment>